<dbReference type="Proteomes" id="UP000230956">
    <property type="component" value="Unassembled WGS sequence"/>
</dbReference>
<dbReference type="HAMAP" id="MF_00456">
    <property type="entry name" value="ProB"/>
    <property type="match status" value="1"/>
</dbReference>
<dbReference type="SUPFAM" id="SSF88697">
    <property type="entry name" value="PUA domain-like"/>
    <property type="match status" value="1"/>
</dbReference>
<dbReference type="GO" id="GO:0005829">
    <property type="term" value="C:cytosol"/>
    <property type="evidence" value="ECO:0007669"/>
    <property type="project" value="TreeGrafter"/>
</dbReference>
<evidence type="ECO:0000256" key="5">
    <source>
        <dbReference type="ARBA" id="ARBA00022741"/>
    </source>
</evidence>
<evidence type="ECO:0000256" key="1">
    <source>
        <dbReference type="ARBA" id="ARBA00022490"/>
    </source>
</evidence>
<evidence type="ECO:0000256" key="6">
    <source>
        <dbReference type="ARBA" id="ARBA00022777"/>
    </source>
</evidence>
<evidence type="ECO:0000256" key="8">
    <source>
        <dbReference type="HAMAP-Rule" id="MF_00456"/>
    </source>
</evidence>
<accession>A0A2M7T4X9</accession>
<dbReference type="RefSeq" id="WP_286977606.1">
    <property type="nucleotide sequence ID" value="NZ_PFNG01000262.1"/>
</dbReference>
<dbReference type="AlphaFoldDB" id="A0A2M7T4X9"/>
<dbReference type="InterPro" id="IPR002478">
    <property type="entry name" value="PUA"/>
</dbReference>
<dbReference type="InterPro" id="IPR019797">
    <property type="entry name" value="Glutamate_5-kinase_CS"/>
</dbReference>
<sequence length="391" mass="42098">MFISFIIQHTEVQINCKGLNAFRNARRVVIKLGTSTITKSTGEIDHVQLKNIVDQVAKLRAKDYQVVIVSSGAIAAGVESLGLKARPAAIPELQAAASVGQGLLLHEYATLFSEHGLKVGQVLLTQHDIVHRQQYLNSRNALKTLLKLGIVPIINENDATAVDEIKFGDNDTLAALVANLVNADILILLSDIEGLYTCDPRFGGDACLIPEVKDITSELEDLAGSVGSEFGSGGMATKVQAARIAIFACVGMVITNGRRPNVLVDIMDGKRIGTFFIPRKKKLSGRKLWIAFGKSTAGSITVDDGAVNALIASGKSLLPAGVVASEGEFQEGDAVNIKDMRGRIFGKGITNYSSDEVDRIKGLKTSEAMEKYPESMNNEEIIHRDCLVILR</sequence>
<evidence type="ECO:0000256" key="2">
    <source>
        <dbReference type="ARBA" id="ARBA00022605"/>
    </source>
</evidence>
<keyword evidence="2 8" id="KW-0028">Amino-acid biosynthesis</keyword>
<keyword evidence="5 8" id="KW-0547">Nucleotide-binding</keyword>
<comment type="subcellular location">
    <subcellularLocation>
        <location evidence="8">Cytoplasm</location>
    </subcellularLocation>
</comment>
<evidence type="ECO:0000256" key="7">
    <source>
        <dbReference type="ARBA" id="ARBA00022840"/>
    </source>
</evidence>
<dbReference type="GO" id="GO:0003723">
    <property type="term" value="F:RNA binding"/>
    <property type="evidence" value="ECO:0007669"/>
    <property type="project" value="InterPro"/>
</dbReference>
<dbReference type="InterPro" id="IPR001048">
    <property type="entry name" value="Asp/Glu/Uridylate_kinase"/>
</dbReference>
<dbReference type="EC" id="2.7.2.11" evidence="8"/>
<dbReference type="EMBL" id="PFNG01000262">
    <property type="protein sequence ID" value="PIZ34877.1"/>
    <property type="molecule type" value="Genomic_DNA"/>
</dbReference>
<feature type="domain" description="PUA" evidence="9">
    <location>
        <begin position="298"/>
        <end position="377"/>
    </location>
</feature>
<feature type="binding site" evidence="8">
    <location>
        <position position="170"/>
    </location>
    <ligand>
        <name>substrate</name>
    </ligand>
</feature>
<gene>
    <name evidence="8 10" type="primary">proB</name>
    <name evidence="10" type="ORF">COY37_11310</name>
</gene>
<dbReference type="Gene3D" id="2.30.130.10">
    <property type="entry name" value="PUA domain"/>
    <property type="match status" value="1"/>
</dbReference>
<keyword evidence="7 8" id="KW-0067">ATP-binding</keyword>
<feature type="binding site" evidence="8">
    <location>
        <position position="31"/>
    </location>
    <ligand>
        <name>ATP</name>
        <dbReference type="ChEBI" id="CHEBI:30616"/>
    </ligand>
</feature>
<evidence type="ECO:0000313" key="10">
    <source>
        <dbReference type="EMBL" id="PIZ34877.1"/>
    </source>
</evidence>
<keyword evidence="4 8" id="KW-0808">Transferase</keyword>
<keyword evidence="3 8" id="KW-0641">Proline biosynthesis</keyword>
<keyword evidence="6 8" id="KW-0418">Kinase</keyword>
<dbReference type="Pfam" id="PF00696">
    <property type="entry name" value="AA_kinase"/>
    <property type="match status" value="1"/>
</dbReference>
<dbReference type="PRINTS" id="PR00474">
    <property type="entry name" value="GLU5KINASE"/>
</dbReference>
<comment type="similarity">
    <text evidence="8">Belongs to the glutamate 5-kinase family.</text>
</comment>
<dbReference type="GO" id="GO:0055129">
    <property type="term" value="P:L-proline biosynthetic process"/>
    <property type="evidence" value="ECO:0007669"/>
    <property type="project" value="UniProtKB-UniRule"/>
</dbReference>
<dbReference type="InterPro" id="IPR001057">
    <property type="entry name" value="Glu/AcGlu_kinase"/>
</dbReference>
<feature type="binding site" evidence="8">
    <location>
        <begin position="190"/>
        <end position="191"/>
    </location>
    <ligand>
        <name>ATP</name>
        <dbReference type="ChEBI" id="CHEBI:30616"/>
    </ligand>
</feature>
<dbReference type="CDD" id="cd21157">
    <property type="entry name" value="PUA_G5K"/>
    <property type="match status" value="1"/>
</dbReference>
<keyword evidence="1 8" id="KW-0963">Cytoplasm</keyword>
<dbReference type="InterPro" id="IPR011529">
    <property type="entry name" value="Glu_5kinase"/>
</dbReference>
<evidence type="ECO:0000313" key="11">
    <source>
        <dbReference type="Proteomes" id="UP000230956"/>
    </source>
</evidence>
<dbReference type="InterPro" id="IPR036974">
    <property type="entry name" value="PUA_sf"/>
</dbReference>
<comment type="caution">
    <text evidence="10">The sequence shown here is derived from an EMBL/GenBank/DDBJ whole genome shotgun (WGS) entry which is preliminary data.</text>
</comment>
<dbReference type="InterPro" id="IPR005715">
    <property type="entry name" value="Glu_5kinase/COase_Synthase"/>
</dbReference>
<dbReference type="CDD" id="cd04242">
    <property type="entry name" value="AAK_G5K_ProB"/>
    <property type="match status" value="1"/>
</dbReference>
<dbReference type="PIRSF" id="PIRSF000729">
    <property type="entry name" value="GK"/>
    <property type="match status" value="1"/>
</dbReference>
<feature type="binding site" evidence="8">
    <location>
        <position position="158"/>
    </location>
    <ligand>
        <name>substrate</name>
    </ligand>
</feature>
<comment type="function">
    <text evidence="8">Catalyzes the transfer of a phosphate group to glutamate to form L-glutamate 5-phosphate.</text>
</comment>
<dbReference type="InterPro" id="IPR041739">
    <property type="entry name" value="G5K_ProB"/>
</dbReference>
<dbReference type="Gene3D" id="3.40.1160.10">
    <property type="entry name" value="Acetylglutamate kinase-like"/>
    <property type="match status" value="1"/>
</dbReference>
<dbReference type="NCBIfam" id="TIGR01027">
    <property type="entry name" value="proB"/>
    <property type="match status" value="1"/>
</dbReference>
<feature type="binding site" evidence="8">
    <location>
        <begin position="232"/>
        <end position="238"/>
    </location>
    <ligand>
        <name>ATP</name>
        <dbReference type="ChEBI" id="CHEBI:30616"/>
    </ligand>
</feature>
<dbReference type="GO" id="GO:0005524">
    <property type="term" value="F:ATP binding"/>
    <property type="evidence" value="ECO:0007669"/>
    <property type="project" value="UniProtKB-KW"/>
</dbReference>
<proteinExistence type="inferred from homology"/>
<name>A0A2M7T4X9_9ACTN</name>
<dbReference type="PROSITE" id="PS50890">
    <property type="entry name" value="PUA"/>
    <property type="match status" value="1"/>
</dbReference>
<dbReference type="InterPro" id="IPR036393">
    <property type="entry name" value="AceGlu_kinase-like_sf"/>
</dbReference>
<feature type="binding site" evidence="8">
    <location>
        <position position="71"/>
    </location>
    <ligand>
        <name>substrate</name>
    </ligand>
</feature>
<organism evidence="10 11">
    <name type="scientific">Candidatus Aquicultor secundus</name>
    <dbReference type="NCBI Taxonomy" id="1973895"/>
    <lineage>
        <taxon>Bacteria</taxon>
        <taxon>Bacillati</taxon>
        <taxon>Actinomycetota</taxon>
        <taxon>Candidatus Aquicultoria</taxon>
        <taxon>Candidatus Aquicultorales</taxon>
        <taxon>Candidatus Aquicultoraceae</taxon>
        <taxon>Candidatus Aquicultor</taxon>
    </lineage>
</organism>
<dbReference type="FunFam" id="3.40.1160.10:FF:000018">
    <property type="entry name" value="Glutamate 5-kinase"/>
    <property type="match status" value="1"/>
</dbReference>
<comment type="catalytic activity">
    <reaction evidence="8">
        <text>L-glutamate + ATP = L-glutamyl 5-phosphate + ADP</text>
        <dbReference type="Rhea" id="RHEA:14877"/>
        <dbReference type="ChEBI" id="CHEBI:29985"/>
        <dbReference type="ChEBI" id="CHEBI:30616"/>
        <dbReference type="ChEBI" id="CHEBI:58274"/>
        <dbReference type="ChEBI" id="CHEBI:456216"/>
        <dbReference type="EC" id="2.7.2.11"/>
    </reaction>
</comment>
<comment type="pathway">
    <text evidence="8">Amino-acid biosynthesis; L-proline biosynthesis; L-glutamate 5-semialdehyde from L-glutamate: step 1/2.</text>
</comment>
<dbReference type="UniPathway" id="UPA00098">
    <property type="reaction ID" value="UER00359"/>
</dbReference>
<evidence type="ECO:0000259" key="9">
    <source>
        <dbReference type="SMART" id="SM00359"/>
    </source>
</evidence>
<protein>
    <recommendedName>
        <fullName evidence="8">Glutamate 5-kinase</fullName>
        <ecNumber evidence="8">2.7.2.11</ecNumber>
    </recommendedName>
    <alternativeName>
        <fullName evidence="8">Gamma-glutamyl kinase</fullName>
        <shortName evidence="8">GK</shortName>
    </alternativeName>
</protein>
<dbReference type="InterPro" id="IPR015947">
    <property type="entry name" value="PUA-like_sf"/>
</dbReference>
<evidence type="ECO:0000256" key="4">
    <source>
        <dbReference type="ARBA" id="ARBA00022679"/>
    </source>
</evidence>
<dbReference type="PANTHER" id="PTHR43654:SF1">
    <property type="entry name" value="ISOPENTENYL PHOSPHATE KINASE"/>
    <property type="match status" value="1"/>
</dbReference>
<dbReference type="SUPFAM" id="SSF53633">
    <property type="entry name" value="Carbamate kinase-like"/>
    <property type="match status" value="1"/>
</dbReference>
<dbReference type="SMART" id="SM00359">
    <property type="entry name" value="PUA"/>
    <property type="match status" value="1"/>
</dbReference>
<reference evidence="11" key="1">
    <citation type="submission" date="2017-09" db="EMBL/GenBank/DDBJ databases">
        <title>Depth-based differentiation of microbial function through sediment-hosted aquifers and enrichment of novel symbionts in the deep terrestrial subsurface.</title>
        <authorList>
            <person name="Probst A.J."/>
            <person name="Ladd B."/>
            <person name="Jarett J.K."/>
            <person name="Geller-Mcgrath D.E."/>
            <person name="Sieber C.M.K."/>
            <person name="Emerson J.B."/>
            <person name="Anantharaman K."/>
            <person name="Thomas B.C."/>
            <person name="Malmstrom R."/>
            <person name="Stieglmeier M."/>
            <person name="Klingl A."/>
            <person name="Woyke T."/>
            <person name="Ryan C.M."/>
            <person name="Banfield J.F."/>
        </authorList>
    </citation>
    <scope>NUCLEOTIDE SEQUENCE [LARGE SCALE GENOMIC DNA]</scope>
</reference>
<dbReference type="Pfam" id="PF01472">
    <property type="entry name" value="PUA"/>
    <property type="match status" value="1"/>
</dbReference>
<evidence type="ECO:0000256" key="3">
    <source>
        <dbReference type="ARBA" id="ARBA00022650"/>
    </source>
</evidence>
<dbReference type="GO" id="GO:0004349">
    <property type="term" value="F:glutamate 5-kinase activity"/>
    <property type="evidence" value="ECO:0007669"/>
    <property type="project" value="UniProtKB-UniRule"/>
</dbReference>
<dbReference type="PANTHER" id="PTHR43654">
    <property type="entry name" value="GLUTAMATE 5-KINASE"/>
    <property type="match status" value="1"/>
</dbReference>
<dbReference type="PROSITE" id="PS00902">
    <property type="entry name" value="GLUTAMATE_5_KINASE"/>
    <property type="match status" value="1"/>
</dbReference>